<name>A0A0D2CEM9_9EURO</name>
<dbReference type="VEuPathDB" id="FungiDB:PV07_05380"/>
<dbReference type="PANTHER" id="PTHR45939:SF2">
    <property type="entry name" value="CARRIER PROTEIN, PUTATIVE (AFU_ORTHOLOGUE AFUA_2G13870)-RELATED"/>
    <property type="match status" value="1"/>
</dbReference>
<dbReference type="Pfam" id="PF00153">
    <property type="entry name" value="Mito_carr"/>
    <property type="match status" value="3"/>
</dbReference>
<feature type="repeat" description="Solcar" evidence="9">
    <location>
        <begin position="37"/>
        <end position="133"/>
    </location>
</feature>
<evidence type="ECO:0000256" key="4">
    <source>
        <dbReference type="ARBA" id="ARBA00022692"/>
    </source>
</evidence>
<sequence>MANFVYNSQLDAFELFHLVQEEDAVRSSSRPARSHALEALGHALSGSLGAAISNATLYPVDLIITRLQIQRQLRKDQSRPSQEEYKGFFDGLRKIYRNEGGIAGLYTGLLQDTGKTIADSFLFFLIYSFLRDRRIAKHTKLNGGKKVSLPALEELGVGFVAGSFTKLATTPIANIVTRKQAAALLRASEEGQQESATTTPTRTPTARQIAQDILSEKGPMGFWSGYSASLVLTLNPTITFFLFETLKKILLRREIRHNPPPSLTFLLSAISKACASSITYPFSLAKSRLQAGGASSQKEDQDEKEIISEDFKHEETRKAARATIFSTVLTIAQTEGISALYEGLHVEVLRAFFSHGITMLVKQIIQRFLVKAYYLVSIILGRYKKRRDASAKRLAEKAKASVEYYNLAMARASEKIEEAAEKVKESVGKKANETAEFVGEYVEEDDELGEKWKELYGTVGLARWFDKVSDER</sequence>
<evidence type="ECO:0000256" key="8">
    <source>
        <dbReference type="ARBA" id="ARBA00023136"/>
    </source>
</evidence>
<keyword evidence="13" id="KW-1185">Reference proteome</keyword>
<dbReference type="GO" id="GO:0016020">
    <property type="term" value="C:membrane"/>
    <property type="evidence" value="ECO:0007669"/>
    <property type="project" value="UniProtKB-SubCell"/>
</dbReference>
<dbReference type="InterPro" id="IPR052217">
    <property type="entry name" value="Mito/Peroxisomal_Carrier"/>
</dbReference>
<organism evidence="12 13">
    <name type="scientific">Cladophialophora immunda</name>
    <dbReference type="NCBI Taxonomy" id="569365"/>
    <lineage>
        <taxon>Eukaryota</taxon>
        <taxon>Fungi</taxon>
        <taxon>Dikarya</taxon>
        <taxon>Ascomycota</taxon>
        <taxon>Pezizomycotina</taxon>
        <taxon>Eurotiomycetes</taxon>
        <taxon>Chaetothyriomycetidae</taxon>
        <taxon>Chaetothyriales</taxon>
        <taxon>Herpotrichiellaceae</taxon>
        <taxon>Cladophialophora</taxon>
    </lineage>
</organism>
<evidence type="ECO:0000256" key="3">
    <source>
        <dbReference type="ARBA" id="ARBA00022448"/>
    </source>
</evidence>
<dbReference type="OrthoDB" id="18574at2759"/>
<keyword evidence="6" id="KW-0496">Mitochondrion</keyword>
<dbReference type="EMBL" id="KN847042">
    <property type="protein sequence ID" value="KIW29573.1"/>
    <property type="molecule type" value="Genomic_DNA"/>
</dbReference>
<dbReference type="InterPro" id="IPR018108">
    <property type="entry name" value="MCP_transmembrane"/>
</dbReference>
<evidence type="ECO:0000256" key="1">
    <source>
        <dbReference type="ARBA" id="ARBA00004141"/>
    </source>
</evidence>
<evidence type="ECO:0000256" key="9">
    <source>
        <dbReference type="PROSITE-ProRule" id="PRU00282"/>
    </source>
</evidence>
<feature type="repeat" description="Solcar" evidence="9">
    <location>
        <begin position="149"/>
        <end position="249"/>
    </location>
</feature>
<evidence type="ECO:0000256" key="11">
    <source>
        <dbReference type="SAM" id="Coils"/>
    </source>
</evidence>
<keyword evidence="7" id="KW-1133">Transmembrane helix</keyword>
<keyword evidence="4 9" id="KW-0812">Transmembrane</keyword>
<dbReference type="SUPFAM" id="SSF103506">
    <property type="entry name" value="Mitochondrial carrier"/>
    <property type="match status" value="1"/>
</dbReference>
<protein>
    <recommendedName>
        <fullName evidence="14">Mitochondrial thiamine pyrophosphate carrier 1</fullName>
    </recommendedName>
</protein>
<dbReference type="STRING" id="569365.A0A0D2CEM9"/>
<keyword evidence="3 10" id="KW-0813">Transport</keyword>
<proteinExistence type="inferred from homology"/>
<accession>A0A0D2CEM9</accession>
<dbReference type="RefSeq" id="XP_016249789.1">
    <property type="nucleotide sequence ID" value="XM_016392270.1"/>
</dbReference>
<keyword evidence="8 9" id="KW-0472">Membrane</keyword>
<evidence type="ECO:0000256" key="5">
    <source>
        <dbReference type="ARBA" id="ARBA00022737"/>
    </source>
</evidence>
<reference evidence="12 13" key="1">
    <citation type="submission" date="2015-01" db="EMBL/GenBank/DDBJ databases">
        <title>The Genome Sequence of Cladophialophora immunda CBS83496.</title>
        <authorList>
            <consortium name="The Broad Institute Genomics Platform"/>
            <person name="Cuomo C."/>
            <person name="de Hoog S."/>
            <person name="Gorbushina A."/>
            <person name="Stielow B."/>
            <person name="Teixiera M."/>
            <person name="Abouelleil A."/>
            <person name="Chapman S.B."/>
            <person name="Priest M."/>
            <person name="Young S.K."/>
            <person name="Wortman J."/>
            <person name="Nusbaum C."/>
            <person name="Birren B."/>
        </authorList>
    </citation>
    <scope>NUCLEOTIDE SEQUENCE [LARGE SCALE GENOMIC DNA]</scope>
    <source>
        <strain evidence="12 13">CBS 83496</strain>
    </source>
</reference>
<dbReference type="AlphaFoldDB" id="A0A0D2CEM9"/>
<keyword evidence="11" id="KW-0175">Coiled coil</keyword>
<dbReference type="PANTHER" id="PTHR45939">
    <property type="entry name" value="PEROXISOMAL MEMBRANE PROTEIN PMP34-RELATED"/>
    <property type="match status" value="1"/>
</dbReference>
<evidence type="ECO:0000313" key="13">
    <source>
        <dbReference type="Proteomes" id="UP000054466"/>
    </source>
</evidence>
<gene>
    <name evidence="12" type="ORF">PV07_05380</name>
</gene>
<comment type="similarity">
    <text evidence="2 10">Belongs to the mitochondrial carrier (TC 2.A.29) family.</text>
</comment>
<dbReference type="InterPro" id="IPR023395">
    <property type="entry name" value="MCP_dom_sf"/>
</dbReference>
<evidence type="ECO:0000256" key="2">
    <source>
        <dbReference type="ARBA" id="ARBA00006375"/>
    </source>
</evidence>
<feature type="repeat" description="Solcar" evidence="9">
    <location>
        <begin position="263"/>
        <end position="368"/>
    </location>
</feature>
<evidence type="ECO:0000256" key="10">
    <source>
        <dbReference type="RuleBase" id="RU000488"/>
    </source>
</evidence>
<evidence type="ECO:0000256" key="7">
    <source>
        <dbReference type="ARBA" id="ARBA00022989"/>
    </source>
</evidence>
<comment type="subcellular location">
    <subcellularLocation>
        <location evidence="1">Membrane</location>
        <topology evidence="1">Multi-pass membrane protein</topology>
    </subcellularLocation>
</comment>
<dbReference type="PROSITE" id="PS50920">
    <property type="entry name" value="SOLCAR"/>
    <property type="match status" value="3"/>
</dbReference>
<evidence type="ECO:0000313" key="12">
    <source>
        <dbReference type="EMBL" id="KIW29573.1"/>
    </source>
</evidence>
<keyword evidence="5" id="KW-0677">Repeat</keyword>
<dbReference type="GO" id="GO:0015217">
    <property type="term" value="F:ADP transmembrane transporter activity"/>
    <property type="evidence" value="ECO:0007669"/>
    <property type="project" value="TreeGrafter"/>
</dbReference>
<evidence type="ECO:0008006" key="14">
    <source>
        <dbReference type="Google" id="ProtNLM"/>
    </source>
</evidence>
<dbReference type="GeneID" id="27344574"/>
<feature type="coiled-coil region" evidence="11">
    <location>
        <begin position="402"/>
        <end position="429"/>
    </location>
</feature>
<dbReference type="Gene3D" id="1.50.40.10">
    <property type="entry name" value="Mitochondrial carrier domain"/>
    <property type="match status" value="1"/>
</dbReference>
<dbReference type="Proteomes" id="UP000054466">
    <property type="component" value="Unassembled WGS sequence"/>
</dbReference>
<keyword evidence="6" id="KW-0999">Mitochondrion inner membrane</keyword>
<dbReference type="HOGENOM" id="CLU_015166_6_2_1"/>
<evidence type="ECO:0000256" key="6">
    <source>
        <dbReference type="ARBA" id="ARBA00022792"/>
    </source>
</evidence>